<protein>
    <submittedName>
        <fullName evidence="5">2,4-dihydroxyhept-2-ene-1,7-dioic acid aldolase</fullName>
    </submittedName>
</protein>
<dbReference type="InterPro" id="IPR015813">
    <property type="entry name" value="Pyrv/PenolPyrv_kinase-like_dom"/>
</dbReference>
<sequence>MSAAFDASIENGTLLVAVNPGLSPVPDAMDGANALFIDCEGTGLGMVRSAKMVEDAKDRRLISMIRTDGLGPVAIGAALSAKPDVLVLPQVTTEQSLKDCMAHIGSENVGVIAQVETVEAVDCLEALMRVDEVSAFLIGPNDLATAMGHPGQPTHPEVVAAVDRVARRLSAAGKAFGLPALTKAAAEMWKARGAQLLYVPLAAFQTMELKYGN</sequence>
<dbReference type="Proteomes" id="UP000004291">
    <property type="component" value="Chromosome"/>
</dbReference>
<dbReference type="PANTHER" id="PTHR30502">
    <property type="entry name" value="2-KETO-3-DEOXY-L-RHAMNONATE ALDOLASE"/>
    <property type="match status" value="1"/>
</dbReference>
<dbReference type="HOGENOM" id="CLU_1292922_0_0_5"/>
<accession>A9D7J1</accession>
<dbReference type="RefSeq" id="WP_007199045.1">
    <property type="nucleotide sequence ID" value="NZ_CM002917.1"/>
</dbReference>
<dbReference type="InterPro" id="IPR050251">
    <property type="entry name" value="HpcH-HpaI_aldolase"/>
</dbReference>
<dbReference type="InterPro" id="IPR040442">
    <property type="entry name" value="Pyrv_kinase-like_dom_sf"/>
</dbReference>
<keyword evidence="2" id="KW-0479">Metal-binding</keyword>
<dbReference type="GO" id="GO:0005737">
    <property type="term" value="C:cytoplasm"/>
    <property type="evidence" value="ECO:0007669"/>
    <property type="project" value="TreeGrafter"/>
</dbReference>
<dbReference type="OrthoDB" id="9802624at2"/>
<dbReference type="eggNOG" id="COG3836">
    <property type="taxonomic scope" value="Bacteria"/>
</dbReference>
<gene>
    <name evidence="5" type="ORF">HPDFL43_16471</name>
</gene>
<dbReference type="SUPFAM" id="SSF51621">
    <property type="entry name" value="Phosphoenolpyruvate/pyruvate domain"/>
    <property type="match status" value="1"/>
</dbReference>
<evidence type="ECO:0000259" key="4">
    <source>
        <dbReference type="Pfam" id="PF03328"/>
    </source>
</evidence>
<dbReference type="GO" id="GO:0016832">
    <property type="term" value="F:aldehyde-lyase activity"/>
    <property type="evidence" value="ECO:0007669"/>
    <property type="project" value="TreeGrafter"/>
</dbReference>
<dbReference type="InterPro" id="IPR005000">
    <property type="entry name" value="Aldolase/citrate-lyase_domain"/>
</dbReference>
<evidence type="ECO:0000256" key="3">
    <source>
        <dbReference type="ARBA" id="ARBA00023239"/>
    </source>
</evidence>
<organism evidence="5 6">
    <name type="scientific">Hoeflea phototrophica (strain DSM 17068 / NCIMB 14078 / DFL-43)</name>
    <dbReference type="NCBI Taxonomy" id="411684"/>
    <lineage>
        <taxon>Bacteria</taxon>
        <taxon>Pseudomonadati</taxon>
        <taxon>Pseudomonadota</taxon>
        <taxon>Alphaproteobacteria</taxon>
        <taxon>Hyphomicrobiales</taxon>
        <taxon>Rhizobiaceae</taxon>
        <taxon>Hoeflea</taxon>
    </lineage>
</organism>
<feature type="domain" description="HpcH/HpaI aldolase/citrate lyase" evidence="4">
    <location>
        <begin position="61"/>
        <end position="182"/>
    </location>
</feature>
<evidence type="ECO:0000313" key="5">
    <source>
        <dbReference type="EMBL" id="EDQ33088.1"/>
    </source>
</evidence>
<dbReference type="Pfam" id="PF03328">
    <property type="entry name" value="HpcH_HpaI"/>
    <property type="match status" value="1"/>
</dbReference>
<proteinExistence type="inferred from homology"/>
<keyword evidence="6" id="KW-1185">Reference proteome</keyword>
<comment type="similarity">
    <text evidence="1">Belongs to the HpcH/HpaI aldolase family.</text>
</comment>
<dbReference type="EMBL" id="ABIA03000004">
    <property type="protein sequence ID" value="EDQ33088.1"/>
    <property type="molecule type" value="Genomic_DNA"/>
</dbReference>
<dbReference type="PANTHER" id="PTHR30502:SF0">
    <property type="entry name" value="PHOSPHOENOLPYRUVATE CARBOXYLASE FAMILY PROTEIN"/>
    <property type="match status" value="1"/>
</dbReference>
<comment type="caution">
    <text evidence="5">The sequence shown here is derived from an EMBL/GenBank/DDBJ whole genome shotgun (WGS) entry which is preliminary data.</text>
</comment>
<evidence type="ECO:0000313" key="6">
    <source>
        <dbReference type="Proteomes" id="UP000004291"/>
    </source>
</evidence>
<name>A9D7J1_HOEPD</name>
<reference evidence="5 6" key="1">
    <citation type="submission" date="2007-10" db="EMBL/GenBank/DDBJ databases">
        <authorList>
            <person name="Wagner-Dobler I."/>
            <person name="Ferriera S."/>
            <person name="Johnson J."/>
            <person name="Kravitz S."/>
            <person name="Beeson K."/>
            <person name="Sutton G."/>
            <person name="Rogers Y.-H."/>
            <person name="Friedman R."/>
            <person name="Frazier M."/>
            <person name="Venter J.C."/>
        </authorList>
    </citation>
    <scope>NUCLEOTIDE SEQUENCE [LARGE SCALE GENOMIC DNA]</scope>
    <source>
        <strain evidence="5 6">DFL-43</strain>
    </source>
</reference>
<keyword evidence="3" id="KW-0456">Lyase</keyword>
<dbReference type="AlphaFoldDB" id="A9D7J1"/>
<dbReference type="STRING" id="411684.HPDFL43_16471"/>
<dbReference type="Gene3D" id="3.20.20.60">
    <property type="entry name" value="Phosphoenolpyruvate-binding domains"/>
    <property type="match status" value="2"/>
</dbReference>
<evidence type="ECO:0000256" key="2">
    <source>
        <dbReference type="ARBA" id="ARBA00022723"/>
    </source>
</evidence>
<reference evidence="5 6" key="2">
    <citation type="submission" date="2012-06" db="EMBL/GenBank/DDBJ databases">
        <authorList>
            <person name="Fiebig A."/>
        </authorList>
    </citation>
    <scope>NUCLEOTIDE SEQUENCE [LARGE SCALE GENOMIC DNA]</scope>
    <source>
        <strain evidence="5 6">DFL-43</strain>
    </source>
</reference>
<dbReference type="GO" id="GO:0046872">
    <property type="term" value="F:metal ion binding"/>
    <property type="evidence" value="ECO:0007669"/>
    <property type="project" value="UniProtKB-KW"/>
</dbReference>
<evidence type="ECO:0000256" key="1">
    <source>
        <dbReference type="ARBA" id="ARBA00005568"/>
    </source>
</evidence>